<accession>A0A9W8B380</accession>
<comment type="caution">
    <text evidence="2">The sequence shown here is derived from an EMBL/GenBank/DDBJ whole genome shotgun (WGS) entry which is preliminary data.</text>
</comment>
<organism evidence="2 3">
    <name type="scientific">Dimargaris verticillata</name>
    <dbReference type="NCBI Taxonomy" id="2761393"/>
    <lineage>
        <taxon>Eukaryota</taxon>
        <taxon>Fungi</taxon>
        <taxon>Fungi incertae sedis</taxon>
        <taxon>Zoopagomycota</taxon>
        <taxon>Kickxellomycotina</taxon>
        <taxon>Dimargaritomycetes</taxon>
        <taxon>Dimargaritales</taxon>
        <taxon>Dimargaritaceae</taxon>
        <taxon>Dimargaris</taxon>
    </lineage>
</organism>
<keyword evidence="3" id="KW-1185">Reference proteome</keyword>
<proteinExistence type="predicted"/>
<protein>
    <recommendedName>
        <fullName evidence="4">MCM AAA-lid domain-containing protein</fullName>
    </recommendedName>
</protein>
<evidence type="ECO:0008006" key="4">
    <source>
        <dbReference type="Google" id="ProtNLM"/>
    </source>
</evidence>
<dbReference type="EMBL" id="JANBQB010000223">
    <property type="protein sequence ID" value="KAJ1979362.1"/>
    <property type="molecule type" value="Genomic_DNA"/>
</dbReference>
<evidence type="ECO:0000313" key="2">
    <source>
        <dbReference type="EMBL" id="KAJ1979362.1"/>
    </source>
</evidence>
<evidence type="ECO:0000256" key="1">
    <source>
        <dbReference type="SAM" id="MobiDB-lite"/>
    </source>
</evidence>
<sequence>MATSRQLRPLPTAATEAMLSAYYRVFRRWQSSAATTVTESAVHVLTTLTKTMVAHAQLHLRPHCVETDALFSLEIMEMHLAAKYGQCLQTNCPGFRLANVSGSMHGYQAPESRITPSRNDDNPTVIGNK</sequence>
<dbReference type="Proteomes" id="UP001151582">
    <property type="component" value="Unassembled WGS sequence"/>
</dbReference>
<evidence type="ECO:0000313" key="3">
    <source>
        <dbReference type="Proteomes" id="UP001151582"/>
    </source>
</evidence>
<reference evidence="2" key="1">
    <citation type="submission" date="2022-07" db="EMBL/GenBank/DDBJ databases">
        <title>Phylogenomic reconstructions and comparative analyses of Kickxellomycotina fungi.</title>
        <authorList>
            <person name="Reynolds N.K."/>
            <person name="Stajich J.E."/>
            <person name="Barry K."/>
            <person name="Grigoriev I.V."/>
            <person name="Crous P."/>
            <person name="Smith M.E."/>
        </authorList>
    </citation>
    <scope>NUCLEOTIDE SEQUENCE</scope>
    <source>
        <strain evidence="2">RSA 567</strain>
    </source>
</reference>
<name>A0A9W8B380_9FUNG</name>
<feature type="region of interest" description="Disordered" evidence="1">
    <location>
        <begin position="107"/>
        <end position="129"/>
    </location>
</feature>
<gene>
    <name evidence="2" type="ORF">H4R34_002856</name>
</gene>
<dbReference type="AlphaFoldDB" id="A0A9W8B380"/>